<name>A0ABD5Z7Y3_9EURY</name>
<dbReference type="InterPro" id="IPR006311">
    <property type="entry name" value="TAT_signal"/>
</dbReference>
<sequence length="721" mass="73657">MVTRRALLKTMGSAAGAGGVAVTTNIPASREKNGWRRVRTPTQSPLYDAALSAVGPVAVGGSGVVLLRRPGEWLAVLEHGPAVSGADLLGAAATDDRRRVWFCGGGGAVGYVDVAREEVVDHSAPGGKTSSWEGVSVVGDAGNERVFLVNGSGEFVAGDATGSGVNWHDVVPTDAEAVHETHGVDVLEPGGGSSALGIDFSSTEHGLVCDTTSHVYETDDAGTSWETVGVEGASVGLLDVATAGRGSALVAGDDGTIFRRDADNWTPVPVGEDAIHTVRTGSRTMAAGGAGRVYEGDDGWTTTATPTSATLHGVVYDPEGNYPDTAVGGSGTVVEHGAYEGELPHTIEITGSDGATTYYRFRVTDRVAASDDTGSVEVSDGDTASGLVGDDTDTFGFSGSIASFAVTAGDPADLTVTVDGEERDVYTLGAPSWTTVDSPVGNGLHDVAHARDGPLAVGESGVLVQRGDDGWVVVAKDGPAGAGRDLLAAAGTDGGGAVWVVGVSGALVRYTPGRGARDGDFDEFDHPEHRAGTLRAVGVVGSAGSEHVAVVDGSDEVFLGAFRGDGVDWNGSRPPTGADVTDVTLVSSRTASCVTSDGGVFYTRDRGTSWTRVRDADDTALTSLAADGDRVHAAGADGTVARYDGSTWTRRYAGGSLHDVAARDGTAVAVGESGGVYRRLDWKWRRDRTPTENSLDAISFGRGDAPAVVVGGSGTILEGRR</sequence>
<dbReference type="EMBL" id="JBHTAR010000011">
    <property type="protein sequence ID" value="MFC7201130.1"/>
    <property type="molecule type" value="Genomic_DNA"/>
</dbReference>
<evidence type="ECO:0000313" key="2">
    <source>
        <dbReference type="Proteomes" id="UP001596447"/>
    </source>
</evidence>
<dbReference type="SUPFAM" id="SSF101898">
    <property type="entry name" value="NHL repeat"/>
    <property type="match status" value="1"/>
</dbReference>
<dbReference type="RefSeq" id="WP_279527889.1">
    <property type="nucleotide sequence ID" value="NZ_CP122312.1"/>
</dbReference>
<gene>
    <name evidence="1" type="ORF">ACFQJ9_17235</name>
</gene>
<keyword evidence="2" id="KW-1185">Reference proteome</keyword>
<protein>
    <submittedName>
        <fullName evidence="1">Uncharacterized protein</fullName>
    </submittedName>
</protein>
<evidence type="ECO:0000313" key="1">
    <source>
        <dbReference type="EMBL" id="MFC7201130.1"/>
    </source>
</evidence>
<accession>A0ABD5Z7Y3</accession>
<reference evidence="1 2" key="1">
    <citation type="journal article" date="2019" name="Int. J. Syst. Evol. Microbiol.">
        <title>The Global Catalogue of Microorganisms (GCM) 10K type strain sequencing project: providing services to taxonomists for standard genome sequencing and annotation.</title>
        <authorList>
            <consortium name="The Broad Institute Genomics Platform"/>
            <consortium name="The Broad Institute Genome Sequencing Center for Infectious Disease"/>
            <person name="Wu L."/>
            <person name="Ma J."/>
        </authorList>
    </citation>
    <scope>NUCLEOTIDE SEQUENCE [LARGE SCALE GENOMIC DNA]</scope>
    <source>
        <strain evidence="1 2">XZGYJ-43</strain>
    </source>
</reference>
<dbReference type="SUPFAM" id="SSF110296">
    <property type="entry name" value="Oligoxyloglucan reducing end-specific cellobiohydrolase"/>
    <property type="match status" value="1"/>
</dbReference>
<dbReference type="AlphaFoldDB" id="A0ABD5Z7Y3"/>
<dbReference type="PROSITE" id="PS51318">
    <property type="entry name" value="TAT"/>
    <property type="match status" value="1"/>
</dbReference>
<proteinExistence type="predicted"/>
<dbReference type="Proteomes" id="UP001596447">
    <property type="component" value="Unassembled WGS sequence"/>
</dbReference>
<comment type="caution">
    <text evidence="1">The sequence shown here is derived from an EMBL/GenBank/DDBJ whole genome shotgun (WGS) entry which is preliminary data.</text>
</comment>
<organism evidence="1 2">
    <name type="scientific">Halospeciosus flavus</name>
    <dbReference type="NCBI Taxonomy" id="3032283"/>
    <lineage>
        <taxon>Archaea</taxon>
        <taxon>Methanobacteriati</taxon>
        <taxon>Methanobacteriota</taxon>
        <taxon>Stenosarchaea group</taxon>
        <taxon>Halobacteria</taxon>
        <taxon>Halobacteriales</taxon>
        <taxon>Halobacteriaceae</taxon>
        <taxon>Halospeciosus</taxon>
    </lineage>
</organism>